<protein>
    <submittedName>
        <fullName evidence="1">Uncharacterized protein</fullName>
    </submittedName>
</protein>
<comment type="caution">
    <text evidence="1">The sequence shown here is derived from an EMBL/GenBank/DDBJ whole genome shotgun (WGS) entry which is preliminary data.</text>
</comment>
<evidence type="ECO:0000313" key="2">
    <source>
        <dbReference type="Proteomes" id="UP001239111"/>
    </source>
</evidence>
<keyword evidence="2" id="KW-1185">Reference proteome</keyword>
<name>A0ACC2NDR1_9HYME</name>
<dbReference type="Proteomes" id="UP001239111">
    <property type="component" value="Chromosome 3"/>
</dbReference>
<proteinExistence type="predicted"/>
<reference evidence="1" key="1">
    <citation type="submission" date="2023-04" db="EMBL/GenBank/DDBJ databases">
        <title>A chromosome-level genome assembly of the parasitoid wasp Eretmocerus hayati.</title>
        <authorList>
            <person name="Zhong Y."/>
            <person name="Liu S."/>
            <person name="Liu Y."/>
        </authorList>
    </citation>
    <scope>NUCLEOTIDE SEQUENCE</scope>
    <source>
        <strain evidence="1">ZJU_SS_LIU_2023</strain>
    </source>
</reference>
<organism evidence="1 2">
    <name type="scientific">Eretmocerus hayati</name>
    <dbReference type="NCBI Taxonomy" id="131215"/>
    <lineage>
        <taxon>Eukaryota</taxon>
        <taxon>Metazoa</taxon>
        <taxon>Ecdysozoa</taxon>
        <taxon>Arthropoda</taxon>
        <taxon>Hexapoda</taxon>
        <taxon>Insecta</taxon>
        <taxon>Pterygota</taxon>
        <taxon>Neoptera</taxon>
        <taxon>Endopterygota</taxon>
        <taxon>Hymenoptera</taxon>
        <taxon>Apocrita</taxon>
        <taxon>Proctotrupomorpha</taxon>
        <taxon>Chalcidoidea</taxon>
        <taxon>Aphelinidae</taxon>
        <taxon>Aphelininae</taxon>
        <taxon>Eretmocerus</taxon>
    </lineage>
</organism>
<sequence length="108" mass="12394">MELGVRRIRALIGTMNFPDDVAWLERWIYDRSLFMLHYIQHKEVEKPVDTSQEVRLYGDSDNDSMDQPPNASVSDEDDVARQDVIEIDDGEDIILISSGDDNDVLNLP</sequence>
<dbReference type="EMBL" id="CM056743">
    <property type="protein sequence ID" value="KAJ8669231.1"/>
    <property type="molecule type" value="Genomic_DNA"/>
</dbReference>
<accession>A0ACC2NDR1</accession>
<evidence type="ECO:0000313" key="1">
    <source>
        <dbReference type="EMBL" id="KAJ8669231.1"/>
    </source>
</evidence>
<gene>
    <name evidence="1" type="ORF">QAD02_000490</name>
</gene>